<dbReference type="Proteomes" id="UP000219522">
    <property type="component" value="Unassembled WGS sequence"/>
</dbReference>
<keyword evidence="2" id="KW-1185">Reference proteome</keyword>
<protein>
    <submittedName>
        <fullName evidence="1">Uncharacterized protein</fullName>
    </submittedName>
</protein>
<evidence type="ECO:0000313" key="1">
    <source>
        <dbReference type="EMBL" id="SOE50292.1"/>
    </source>
</evidence>
<dbReference type="AlphaFoldDB" id="A0A7Z7I1E1"/>
<name>A0A7Z7I1E1_9BURK</name>
<dbReference type="EMBL" id="OCSU01000001">
    <property type="protein sequence ID" value="SOE50292.1"/>
    <property type="molecule type" value="Genomic_DNA"/>
</dbReference>
<comment type="caution">
    <text evidence="1">The sequence shown here is derived from an EMBL/GenBank/DDBJ whole genome shotgun (WGS) entry which is preliminary data.</text>
</comment>
<proteinExistence type="predicted"/>
<dbReference type="OrthoDB" id="9135802at2"/>
<gene>
    <name evidence="1" type="ORF">SAMN05446927_0413</name>
</gene>
<organism evidence="1 2">
    <name type="scientific">Caballeronia arationis</name>
    <dbReference type="NCBI Taxonomy" id="1777142"/>
    <lineage>
        <taxon>Bacteria</taxon>
        <taxon>Pseudomonadati</taxon>
        <taxon>Pseudomonadota</taxon>
        <taxon>Betaproteobacteria</taxon>
        <taxon>Burkholderiales</taxon>
        <taxon>Burkholderiaceae</taxon>
        <taxon>Caballeronia</taxon>
    </lineage>
</organism>
<evidence type="ECO:0000313" key="2">
    <source>
        <dbReference type="Proteomes" id="UP000219522"/>
    </source>
</evidence>
<sequence length="158" mass="17175">MAEEFAADDEADAFSDAKVARIVLALDRAITQRRRAGAMSHIVEGRPVPLSVKPTRIELAILTALAQIYGSAVVNHPDFTSVVDNIAECGAVVLVQRVLWGERPDDVRLAARLLDARIPFEILCGTWPEVFLAQAQAGLQEFRPKPPMGLDGEQGSDD</sequence>
<reference evidence="1 2" key="1">
    <citation type="submission" date="2017-09" db="EMBL/GenBank/DDBJ databases">
        <authorList>
            <person name="Varghese N."/>
            <person name="Submissions S."/>
        </authorList>
    </citation>
    <scope>NUCLEOTIDE SEQUENCE [LARGE SCALE GENOMIC DNA]</scope>
    <source>
        <strain evidence="1 2">OK806</strain>
    </source>
</reference>
<dbReference type="RefSeq" id="WP_062643476.1">
    <property type="nucleotide sequence ID" value="NZ_FCOG02000202.1"/>
</dbReference>
<accession>A0A7Z7I1E1</accession>